<accession>A0A0C1L0M5</accession>
<sequence length="140" mass="16021">MKRIINTTLIVIAPIFVTAQSKYQYAMDREVFNVCAMIFTVGLFMIFILSIINRIMDYRLKNKIVEKGIPENLVSSILQTSPKENRNINIKWFSLLMGISLGLLIVYNTLPLGIHSLAIIAFCVATSFLGYYFFLKQSEK</sequence>
<keyword evidence="3" id="KW-1185">Reference proteome</keyword>
<gene>
    <name evidence="2" type="ORF">OI18_19050</name>
</gene>
<reference evidence="2 3" key="1">
    <citation type="submission" date="2014-11" db="EMBL/GenBank/DDBJ databases">
        <title>Genome sequence of Flavihumibacter solisilvae 3-3.</title>
        <authorList>
            <person name="Zhou G."/>
            <person name="Li M."/>
            <person name="Wang G."/>
        </authorList>
    </citation>
    <scope>NUCLEOTIDE SEQUENCE [LARGE SCALE GENOMIC DNA]</scope>
    <source>
        <strain evidence="2 3">3-3</strain>
    </source>
</reference>
<name>A0A0C1L0M5_9BACT</name>
<protein>
    <submittedName>
        <fullName evidence="2">Uncharacterized protein</fullName>
    </submittedName>
</protein>
<dbReference type="EMBL" id="JSVC01000022">
    <property type="protein sequence ID" value="KIC93121.1"/>
    <property type="molecule type" value="Genomic_DNA"/>
</dbReference>
<evidence type="ECO:0000313" key="2">
    <source>
        <dbReference type="EMBL" id="KIC93121.1"/>
    </source>
</evidence>
<keyword evidence="1" id="KW-0812">Transmembrane</keyword>
<dbReference type="Proteomes" id="UP000031408">
    <property type="component" value="Unassembled WGS sequence"/>
</dbReference>
<evidence type="ECO:0000256" key="1">
    <source>
        <dbReference type="SAM" id="Phobius"/>
    </source>
</evidence>
<dbReference type="OrthoDB" id="674806at2"/>
<dbReference type="STRING" id="1349421.OI18_19050"/>
<comment type="caution">
    <text evidence="2">The sequence shown here is derived from an EMBL/GenBank/DDBJ whole genome shotgun (WGS) entry which is preliminary data.</text>
</comment>
<keyword evidence="1" id="KW-0472">Membrane</keyword>
<evidence type="ECO:0000313" key="3">
    <source>
        <dbReference type="Proteomes" id="UP000031408"/>
    </source>
</evidence>
<feature type="transmembrane region" description="Helical" evidence="1">
    <location>
        <begin position="116"/>
        <end position="135"/>
    </location>
</feature>
<dbReference type="RefSeq" id="WP_039142717.1">
    <property type="nucleotide sequence ID" value="NZ_JSVC01000022.1"/>
</dbReference>
<feature type="transmembrane region" description="Helical" evidence="1">
    <location>
        <begin position="31"/>
        <end position="52"/>
    </location>
</feature>
<dbReference type="AlphaFoldDB" id="A0A0C1L0M5"/>
<organism evidence="2 3">
    <name type="scientific">Flavihumibacter solisilvae</name>
    <dbReference type="NCBI Taxonomy" id="1349421"/>
    <lineage>
        <taxon>Bacteria</taxon>
        <taxon>Pseudomonadati</taxon>
        <taxon>Bacteroidota</taxon>
        <taxon>Chitinophagia</taxon>
        <taxon>Chitinophagales</taxon>
        <taxon>Chitinophagaceae</taxon>
        <taxon>Flavihumibacter</taxon>
    </lineage>
</organism>
<feature type="transmembrane region" description="Helical" evidence="1">
    <location>
        <begin position="92"/>
        <end position="110"/>
    </location>
</feature>
<keyword evidence="1" id="KW-1133">Transmembrane helix</keyword>
<proteinExistence type="predicted"/>